<sequence length="303" mass="32291">MSVDLSKLTTELRNGDSMKIDQSSTLEVLQLINKEDRVVADAVQLALPQIAKAVDAIYQSLKKGGRLFYVGAGTSGRLGVIDAAECPPTFSTDPDLVQAIIAGGEKALLVAVEGAEDDAELGSSDLDKQNFSSKDVIVGIAASGRTPYVIGALEYAKSIGAETISLSCNLDSEISKMANHPIEVITGPEVVTGSTRLKAATAQKMVLNMLSTTVMIKLGKVYENLMVDVKASNQKLIERAKNIVMTVTNADEELASAILEKTNYEVKPAIVMIEADVTYEEANKVIELAEGMVRKAINLAKGE</sequence>
<dbReference type="Pfam" id="PF22645">
    <property type="entry name" value="GKRP_SIS_N"/>
    <property type="match status" value="1"/>
</dbReference>
<comment type="miscellaneous">
    <text evidence="3">A lyase-type mechanism (elimination/hydration) is suggested for the cleavage of the lactyl ether bond of MurNAc 6-phosphate, with the formation of an alpha,beta-unsaturated aldehyde intermediate with (E)-stereochemistry, followed by the syn addition of water to give product.</text>
</comment>
<comment type="subunit">
    <text evidence="3">Homodimer.</text>
</comment>
<dbReference type="Proteomes" id="UP001516662">
    <property type="component" value="Unassembled WGS sequence"/>
</dbReference>
<dbReference type="PROSITE" id="PS51464">
    <property type="entry name" value="SIS"/>
    <property type="match status" value="1"/>
</dbReference>
<feature type="active site" description="Proton donor" evidence="3">
    <location>
        <position position="85"/>
    </location>
</feature>
<feature type="active site" evidence="3">
    <location>
        <position position="116"/>
    </location>
</feature>
<dbReference type="Gene3D" id="1.10.8.1080">
    <property type="match status" value="1"/>
</dbReference>
<evidence type="ECO:0000256" key="1">
    <source>
        <dbReference type="ARBA" id="ARBA00023239"/>
    </source>
</evidence>
<dbReference type="PANTHER" id="PTHR10088:SF4">
    <property type="entry name" value="GLUCOKINASE REGULATORY PROTEIN"/>
    <property type="match status" value="1"/>
</dbReference>
<dbReference type="RefSeq" id="WP_193539844.1">
    <property type="nucleotide sequence ID" value="NZ_JADCLJ010000025.1"/>
</dbReference>
<dbReference type="EMBL" id="JADCLJ010000025">
    <property type="protein sequence ID" value="MBE4910566.1"/>
    <property type="molecule type" value="Genomic_DNA"/>
</dbReference>
<evidence type="ECO:0000256" key="2">
    <source>
        <dbReference type="ARBA" id="ARBA00023277"/>
    </source>
</evidence>
<dbReference type="InterPro" id="IPR005488">
    <property type="entry name" value="Etherase_MurQ"/>
</dbReference>
<dbReference type="SUPFAM" id="SSF53697">
    <property type="entry name" value="SIS domain"/>
    <property type="match status" value="1"/>
</dbReference>
<dbReference type="NCBIfam" id="NF009222">
    <property type="entry name" value="PRK12570.1"/>
    <property type="match status" value="1"/>
</dbReference>
<dbReference type="PROSITE" id="PS50012">
    <property type="entry name" value="RCC1_3"/>
    <property type="match status" value="1"/>
</dbReference>
<evidence type="ECO:0000313" key="5">
    <source>
        <dbReference type="EMBL" id="MBE4910566.1"/>
    </source>
</evidence>
<dbReference type="CDD" id="cd05007">
    <property type="entry name" value="SIS_Etherase"/>
    <property type="match status" value="1"/>
</dbReference>
<protein>
    <recommendedName>
        <fullName evidence="3">N-acetylmuramic acid 6-phosphate etherase</fullName>
        <shortName evidence="3">MurNAc-6-P etherase</shortName>
        <ecNumber evidence="3">4.2.1.126</ecNumber>
    </recommendedName>
    <alternativeName>
        <fullName evidence="3">N-acetylmuramic acid 6-phosphate hydrolase</fullName>
    </alternativeName>
    <alternativeName>
        <fullName evidence="3">N-acetylmuramic acid 6-phosphate lyase</fullName>
    </alternativeName>
</protein>
<dbReference type="InterPro" id="IPR005486">
    <property type="entry name" value="Glucokinase_regulatory_CS"/>
</dbReference>
<dbReference type="Gene3D" id="3.40.50.10490">
    <property type="entry name" value="Glucose-6-phosphate isomerase like protein, domain 1"/>
    <property type="match status" value="1"/>
</dbReference>
<comment type="similarity">
    <text evidence="3">Belongs to the GCKR-like family. MurNAc-6-P etherase subfamily.</text>
</comment>
<keyword evidence="6" id="KW-1185">Reference proteome</keyword>
<dbReference type="EC" id="4.2.1.126" evidence="3"/>
<dbReference type="NCBIfam" id="TIGR00274">
    <property type="entry name" value="N-acetylmuramic acid 6-phosphate etherase"/>
    <property type="match status" value="1"/>
</dbReference>
<dbReference type="HAMAP" id="MF_00068">
    <property type="entry name" value="MurQ"/>
    <property type="match status" value="1"/>
</dbReference>
<gene>
    <name evidence="3 5" type="primary">murQ</name>
    <name evidence="5" type="ORF">IMZ08_21235</name>
</gene>
<comment type="caution">
    <text evidence="5">The sequence shown here is derived from an EMBL/GenBank/DDBJ whole genome shotgun (WGS) entry which is preliminary data.</text>
</comment>
<keyword evidence="2 3" id="KW-0119">Carbohydrate metabolism</keyword>
<keyword evidence="1 3" id="KW-0456">Lyase</keyword>
<comment type="pathway">
    <text evidence="3">Amino-sugar metabolism; N-acetylmuramate degradation.</text>
</comment>
<accession>A0ABR9QQ02</accession>
<dbReference type="InterPro" id="IPR001347">
    <property type="entry name" value="SIS_dom"/>
</dbReference>
<reference evidence="5 6" key="1">
    <citation type="submission" date="2020-10" db="EMBL/GenBank/DDBJ databases">
        <title>Bacillus sp. HD4P25, an endophyte from a halophyte.</title>
        <authorList>
            <person name="Sun J.-Q."/>
        </authorList>
    </citation>
    <scope>NUCLEOTIDE SEQUENCE [LARGE SCALE GENOMIC DNA]</scope>
    <source>
        <strain evidence="5 6">YIM 93174</strain>
    </source>
</reference>
<dbReference type="PANTHER" id="PTHR10088">
    <property type="entry name" value="GLUCOKINASE REGULATORY PROTEIN"/>
    <property type="match status" value="1"/>
</dbReference>
<comment type="catalytic activity">
    <reaction evidence="3">
        <text>N-acetyl-D-muramate 6-phosphate + H2O = N-acetyl-D-glucosamine 6-phosphate + (R)-lactate</text>
        <dbReference type="Rhea" id="RHEA:26410"/>
        <dbReference type="ChEBI" id="CHEBI:15377"/>
        <dbReference type="ChEBI" id="CHEBI:16004"/>
        <dbReference type="ChEBI" id="CHEBI:57513"/>
        <dbReference type="ChEBI" id="CHEBI:58722"/>
        <dbReference type="EC" id="4.2.1.126"/>
    </reaction>
</comment>
<comment type="function">
    <text evidence="3">Specifically catalyzes the cleavage of the D-lactyl ether substituent of MurNAc 6-phosphate, producing GlcNAc 6-phosphate and D-lactate.</text>
</comment>
<dbReference type="InterPro" id="IPR000408">
    <property type="entry name" value="Reg_chr_condens"/>
</dbReference>
<evidence type="ECO:0000259" key="4">
    <source>
        <dbReference type="PROSITE" id="PS51464"/>
    </source>
</evidence>
<dbReference type="PROSITE" id="PS01272">
    <property type="entry name" value="GCKR"/>
    <property type="match status" value="1"/>
</dbReference>
<feature type="domain" description="SIS" evidence="4">
    <location>
        <begin position="57"/>
        <end position="220"/>
    </location>
</feature>
<dbReference type="GO" id="GO:0016829">
    <property type="term" value="F:lyase activity"/>
    <property type="evidence" value="ECO:0007669"/>
    <property type="project" value="UniProtKB-KW"/>
</dbReference>
<evidence type="ECO:0000256" key="3">
    <source>
        <dbReference type="HAMAP-Rule" id="MF_00068"/>
    </source>
</evidence>
<name>A0ABR9QQ02_9BACI</name>
<dbReference type="Pfam" id="PF20741">
    <property type="entry name" value="GKRP-like_C"/>
    <property type="match status" value="1"/>
</dbReference>
<dbReference type="InterPro" id="IPR040190">
    <property type="entry name" value="MURQ/GCKR"/>
</dbReference>
<evidence type="ECO:0000313" key="6">
    <source>
        <dbReference type="Proteomes" id="UP001516662"/>
    </source>
</evidence>
<organism evidence="5 6">
    <name type="scientific">Litchfieldia luteola</name>
    <dbReference type="NCBI Taxonomy" id="682179"/>
    <lineage>
        <taxon>Bacteria</taxon>
        <taxon>Bacillati</taxon>
        <taxon>Bacillota</taxon>
        <taxon>Bacilli</taxon>
        <taxon>Bacillales</taxon>
        <taxon>Bacillaceae</taxon>
        <taxon>Litchfieldia</taxon>
    </lineage>
</organism>
<dbReference type="InterPro" id="IPR046348">
    <property type="entry name" value="SIS_dom_sf"/>
</dbReference>
<proteinExistence type="inferred from homology"/>
<dbReference type="NCBIfam" id="NF003915">
    <property type="entry name" value="PRK05441.1"/>
    <property type="match status" value="1"/>
</dbReference>